<keyword evidence="1" id="KW-1185">Reference proteome</keyword>
<dbReference type="Proteomes" id="UP000515152">
    <property type="component" value="Unplaced"/>
</dbReference>
<dbReference type="AlphaFoldDB" id="A0A8M1KGL8"/>
<evidence type="ECO:0000313" key="3">
    <source>
        <dbReference type="RefSeq" id="XP_042560980.1"/>
    </source>
</evidence>
<dbReference type="RefSeq" id="XP_042560980.1">
    <property type="nucleotide sequence ID" value="XM_042705046.1"/>
</dbReference>
<protein>
    <submittedName>
        <fullName evidence="2 3">La-related protein 4B-like</fullName>
    </submittedName>
</protein>
<organism evidence="1 2">
    <name type="scientific">Clupea harengus</name>
    <name type="common">Atlantic herring</name>
    <dbReference type="NCBI Taxonomy" id="7950"/>
    <lineage>
        <taxon>Eukaryota</taxon>
        <taxon>Metazoa</taxon>
        <taxon>Chordata</taxon>
        <taxon>Craniata</taxon>
        <taxon>Vertebrata</taxon>
        <taxon>Euteleostomi</taxon>
        <taxon>Actinopterygii</taxon>
        <taxon>Neopterygii</taxon>
        <taxon>Teleostei</taxon>
        <taxon>Clupei</taxon>
        <taxon>Clupeiformes</taxon>
        <taxon>Clupeoidei</taxon>
        <taxon>Clupeidae</taxon>
        <taxon>Clupea</taxon>
    </lineage>
</organism>
<reference evidence="2 3" key="1">
    <citation type="submission" date="2025-04" db="UniProtKB">
        <authorList>
            <consortium name="RefSeq"/>
        </authorList>
    </citation>
    <scope>IDENTIFICATION</scope>
</reference>
<evidence type="ECO:0000313" key="1">
    <source>
        <dbReference type="Proteomes" id="UP000515152"/>
    </source>
</evidence>
<accession>A0A8M1KGL8</accession>
<gene>
    <name evidence="2 3" type="primary">LOC122130329</name>
</gene>
<dbReference type="RefSeq" id="XP_042560979.1">
    <property type="nucleotide sequence ID" value="XM_042705045.1"/>
</dbReference>
<sequence>MTSDQEAKVIAEPQVQQAQEAKEEIPLLESAKVSDLNPNAKAWANHVPNLEASGTAYSDALQSWAETTNGPAASVTEGYDTSCELQHATVSMDATLTTLAKPVDMESAAEDSKQQPNLAGTGYSLDMAICSISVTVNKTMKCCWV</sequence>
<dbReference type="GeneID" id="122130329"/>
<dbReference type="KEGG" id="char:122130329"/>
<name>A0A8M1KGL8_CLUHA</name>
<proteinExistence type="predicted"/>
<evidence type="ECO:0000313" key="2">
    <source>
        <dbReference type="RefSeq" id="XP_042560979.1"/>
    </source>
</evidence>
<dbReference type="OrthoDB" id="10046764at2759"/>